<dbReference type="EMBL" id="BFAA01025007">
    <property type="protein sequence ID" value="GCB80842.1"/>
    <property type="molecule type" value="Genomic_DNA"/>
</dbReference>
<feature type="compositionally biased region" description="Acidic residues" evidence="1">
    <location>
        <begin position="169"/>
        <end position="178"/>
    </location>
</feature>
<feature type="non-terminal residue" evidence="2">
    <location>
        <position position="1"/>
    </location>
</feature>
<feature type="compositionally biased region" description="Polar residues" evidence="1">
    <location>
        <begin position="210"/>
        <end position="224"/>
    </location>
</feature>
<feature type="region of interest" description="Disordered" evidence="1">
    <location>
        <begin position="114"/>
        <end position="239"/>
    </location>
</feature>
<proteinExistence type="predicted"/>
<accession>A0A401Q661</accession>
<feature type="non-terminal residue" evidence="2">
    <location>
        <position position="239"/>
    </location>
</feature>
<sequence>GVEVQHSHKQQSIIEQMEAEIGPNEQASPILQEPPVPLSTVWTEEVVAITPSVTEEALLTLDSPQALEVVVPGLEVASFGFEERQVNEETEHLDMDHKVLLISEQPMDQELTETKEREMGELSPEAIGSLRLVTGDDARESTEGTLTEGSVQEAESELEATADPKPSEENECVEDLGDTEFRESHEEAQLTGAEREAVKQVAEAEVHQPQAATQGSPEQPQTLAFQRGDFERLPVPALK</sequence>
<name>A0A401Q661_SCYTO</name>
<reference evidence="2 3" key="1">
    <citation type="journal article" date="2018" name="Nat. Ecol. Evol.">
        <title>Shark genomes provide insights into elasmobranch evolution and the origin of vertebrates.</title>
        <authorList>
            <person name="Hara Y"/>
            <person name="Yamaguchi K"/>
            <person name="Onimaru K"/>
            <person name="Kadota M"/>
            <person name="Koyanagi M"/>
            <person name="Keeley SD"/>
            <person name="Tatsumi K"/>
            <person name="Tanaka K"/>
            <person name="Motone F"/>
            <person name="Kageyama Y"/>
            <person name="Nozu R"/>
            <person name="Adachi N"/>
            <person name="Nishimura O"/>
            <person name="Nakagawa R"/>
            <person name="Tanegashima C"/>
            <person name="Kiyatake I"/>
            <person name="Matsumoto R"/>
            <person name="Murakumo K"/>
            <person name="Nishida K"/>
            <person name="Terakita A"/>
            <person name="Kuratani S"/>
            <person name="Sato K"/>
            <person name="Hyodo S Kuraku.S."/>
        </authorList>
    </citation>
    <scope>NUCLEOTIDE SEQUENCE [LARGE SCALE GENOMIC DNA]</scope>
</reference>
<dbReference type="OMA" id="PSEENEC"/>
<organism evidence="2 3">
    <name type="scientific">Scyliorhinus torazame</name>
    <name type="common">Cloudy catshark</name>
    <name type="synonym">Catulus torazame</name>
    <dbReference type="NCBI Taxonomy" id="75743"/>
    <lineage>
        <taxon>Eukaryota</taxon>
        <taxon>Metazoa</taxon>
        <taxon>Chordata</taxon>
        <taxon>Craniata</taxon>
        <taxon>Vertebrata</taxon>
        <taxon>Chondrichthyes</taxon>
        <taxon>Elasmobranchii</taxon>
        <taxon>Galeomorphii</taxon>
        <taxon>Galeoidea</taxon>
        <taxon>Carcharhiniformes</taxon>
        <taxon>Scyliorhinidae</taxon>
        <taxon>Scyliorhinus</taxon>
    </lineage>
</organism>
<gene>
    <name evidence="2" type="ORF">scyTo_0022942</name>
</gene>
<protein>
    <submittedName>
        <fullName evidence="2">Uncharacterized protein</fullName>
    </submittedName>
</protein>
<dbReference type="AlphaFoldDB" id="A0A401Q661"/>
<dbReference type="Proteomes" id="UP000288216">
    <property type="component" value="Unassembled WGS sequence"/>
</dbReference>
<dbReference type="OrthoDB" id="9948868at2759"/>
<keyword evidence="3" id="KW-1185">Reference proteome</keyword>
<feature type="compositionally biased region" description="Basic and acidic residues" evidence="1">
    <location>
        <begin position="179"/>
        <end position="206"/>
    </location>
</feature>
<evidence type="ECO:0000313" key="2">
    <source>
        <dbReference type="EMBL" id="GCB80842.1"/>
    </source>
</evidence>
<evidence type="ECO:0000313" key="3">
    <source>
        <dbReference type="Proteomes" id="UP000288216"/>
    </source>
</evidence>
<comment type="caution">
    <text evidence="2">The sequence shown here is derived from an EMBL/GenBank/DDBJ whole genome shotgun (WGS) entry which is preliminary data.</text>
</comment>
<evidence type="ECO:0000256" key="1">
    <source>
        <dbReference type="SAM" id="MobiDB-lite"/>
    </source>
</evidence>
<feature type="region of interest" description="Disordered" evidence="1">
    <location>
        <begin position="1"/>
        <end position="33"/>
    </location>
</feature>